<feature type="domain" description="Metallo-beta-lactamase" evidence="5">
    <location>
        <begin position="12"/>
        <end position="192"/>
    </location>
</feature>
<keyword evidence="4" id="KW-0862">Zinc</keyword>
<dbReference type="RefSeq" id="WP_094246208.1">
    <property type="nucleotide sequence ID" value="NZ_CP017703.1"/>
</dbReference>
<evidence type="ECO:0000313" key="7">
    <source>
        <dbReference type="Proteomes" id="UP000214606"/>
    </source>
</evidence>
<dbReference type="GO" id="GO:0046872">
    <property type="term" value="F:metal ion binding"/>
    <property type="evidence" value="ECO:0007669"/>
    <property type="project" value="UniProtKB-KW"/>
</dbReference>
<proteinExistence type="predicted"/>
<dbReference type="Proteomes" id="UP000214606">
    <property type="component" value="Chromosome"/>
</dbReference>
<dbReference type="Gene3D" id="3.60.15.10">
    <property type="entry name" value="Ribonuclease Z/Hydroxyacylglutathione hydrolase-like"/>
    <property type="match status" value="1"/>
</dbReference>
<dbReference type="Pfam" id="PF00753">
    <property type="entry name" value="Lactamase_B"/>
    <property type="match status" value="1"/>
</dbReference>
<accession>A0A223E9U8</accession>
<reference evidence="6 7" key="1">
    <citation type="submission" date="2016-10" db="EMBL/GenBank/DDBJ databases">
        <title>The whole genome sequencing and assembly of Aeribacillus pallidus KCTC3564 strain.</title>
        <authorList>
            <person name="Lee Y.-J."/>
            <person name="Park M.-K."/>
            <person name="Yi H."/>
            <person name="Bahn Y.-S."/>
            <person name="Kim J.F."/>
            <person name="Lee D.-W."/>
        </authorList>
    </citation>
    <scope>NUCLEOTIDE SEQUENCE [LARGE SCALE GENOMIC DNA]</scope>
    <source>
        <strain evidence="6 7">KCTC3564</strain>
    </source>
</reference>
<dbReference type="CDD" id="cd06262">
    <property type="entry name" value="metallo-hydrolase-like_MBL-fold"/>
    <property type="match status" value="1"/>
</dbReference>
<evidence type="ECO:0000256" key="4">
    <source>
        <dbReference type="ARBA" id="ARBA00022833"/>
    </source>
</evidence>
<dbReference type="SUPFAM" id="SSF56281">
    <property type="entry name" value="Metallo-hydrolase/oxidoreductase"/>
    <property type="match status" value="1"/>
</dbReference>
<dbReference type="KEGG" id="apak:AP3564_18100"/>
<keyword evidence="3" id="KW-0378">Hydrolase</keyword>
<evidence type="ECO:0000256" key="2">
    <source>
        <dbReference type="ARBA" id="ARBA00022723"/>
    </source>
</evidence>
<name>A0A223E9U8_9BACI</name>
<dbReference type="PANTHER" id="PTHR46233">
    <property type="entry name" value="HYDROXYACYLGLUTATHIONE HYDROLASE GLOC"/>
    <property type="match status" value="1"/>
</dbReference>
<dbReference type="AlphaFoldDB" id="A0A223E9U8"/>
<dbReference type="InterPro" id="IPR051453">
    <property type="entry name" value="MBL_Glyoxalase_II"/>
</dbReference>
<dbReference type="SMART" id="SM00849">
    <property type="entry name" value="Lactamase_B"/>
    <property type="match status" value="1"/>
</dbReference>
<evidence type="ECO:0000256" key="1">
    <source>
        <dbReference type="ARBA" id="ARBA00001947"/>
    </source>
</evidence>
<keyword evidence="2" id="KW-0479">Metal-binding</keyword>
<protein>
    <recommendedName>
        <fullName evidence="5">Metallo-beta-lactamase domain-containing protein</fullName>
    </recommendedName>
</protein>
<evidence type="ECO:0000259" key="5">
    <source>
        <dbReference type="SMART" id="SM00849"/>
    </source>
</evidence>
<evidence type="ECO:0000256" key="3">
    <source>
        <dbReference type="ARBA" id="ARBA00022801"/>
    </source>
</evidence>
<sequence length="214" mass="23891">MKWMRIPLGLLQTNAYILTNDKNECILFDPGDEGEKLIEVLRKHQLTPLAILLTHAHFDHIGAIDDVRKVWNIPVYVHEKEQKWLGDPSLNGSGHFMNGKNVMVEEADVIIREEGSLTIGSFQFSLFETPGHSPGSISYYLEEANAVFSGDVLFKGSIGRTDLLGGNHEELLKSIHEKLLVLPEETIVLPGHGSETTIIEEMETNPFLNGFSLS</sequence>
<dbReference type="InterPro" id="IPR001279">
    <property type="entry name" value="Metallo-B-lactamas"/>
</dbReference>
<dbReference type="GO" id="GO:0016787">
    <property type="term" value="F:hydrolase activity"/>
    <property type="evidence" value="ECO:0007669"/>
    <property type="project" value="UniProtKB-KW"/>
</dbReference>
<evidence type="ECO:0000313" key="6">
    <source>
        <dbReference type="EMBL" id="ASS91905.1"/>
    </source>
</evidence>
<comment type="cofactor">
    <cofactor evidence="1">
        <name>Zn(2+)</name>
        <dbReference type="ChEBI" id="CHEBI:29105"/>
    </cofactor>
</comment>
<dbReference type="InterPro" id="IPR036866">
    <property type="entry name" value="RibonucZ/Hydroxyglut_hydro"/>
</dbReference>
<dbReference type="PANTHER" id="PTHR46233:SF3">
    <property type="entry name" value="HYDROXYACYLGLUTATHIONE HYDROLASE GLOC"/>
    <property type="match status" value="1"/>
</dbReference>
<dbReference type="EMBL" id="CP017703">
    <property type="protein sequence ID" value="ASS91905.1"/>
    <property type="molecule type" value="Genomic_DNA"/>
</dbReference>
<organism evidence="6 7">
    <name type="scientific">Aeribacillus pallidus</name>
    <dbReference type="NCBI Taxonomy" id="33936"/>
    <lineage>
        <taxon>Bacteria</taxon>
        <taxon>Bacillati</taxon>
        <taxon>Bacillota</taxon>
        <taxon>Bacilli</taxon>
        <taxon>Bacillales</taxon>
        <taxon>Bacillaceae</taxon>
        <taxon>Aeribacillus</taxon>
    </lineage>
</organism>
<gene>
    <name evidence="6" type="ORF">AP3564_18100</name>
</gene>